<keyword evidence="4" id="KW-1185">Reference proteome</keyword>
<evidence type="ECO:0000256" key="1">
    <source>
        <dbReference type="SAM" id="MobiDB-lite"/>
    </source>
</evidence>
<keyword evidence="2" id="KW-0472">Membrane</keyword>
<dbReference type="OrthoDB" id="742491at2759"/>
<organism evidence="3 4">
    <name type="scientific">Dioscorea zingiberensis</name>
    <dbReference type="NCBI Taxonomy" id="325984"/>
    <lineage>
        <taxon>Eukaryota</taxon>
        <taxon>Viridiplantae</taxon>
        <taxon>Streptophyta</taxon>
        <taxon>Embryophyta</taxon>
        <taxon>Tracheophyta</taxon>
        <taxon>Spermatophyta</taxon>
        <taxon>Magnoliopsida</taxon>
        <taxon>Liliopsida</taxon>
        <taxon>Dioscoreales</taxon>
        <taxon>Dioscoreaceae</taxon>
        <taxon>Dioscorea</taxon>
    </lineage>
</organism>
<dbReference type="InterPro" id="IPR006927">
    <property type="entry name" value="DUF639"/>
</dbReference>
<evidence type="ECO:0000313" key="4">
    <source>
        <dbReference type="Proteomes" id="UP001085076"/>
    </source>
</evidence>
<keyword evidence="2" id="KW-0812">Transmembrane</keyword>
<evidence type="ECO:0000256" key="2">
    <source>
        <dbReference type="SAM" id="Phobius"/>
    </source>
</evidence>
<gene>
    <name evidence="3" type="ORF">J5N97_022894</name>
</gene>
<dbReference type="Pfam" id="PF04842">
    <property type="entry name" value="DUF639"/>
    <property type="match status" value="1"/>
</dbReference>
<accession>A0A9D5CCG8</accession>
<evidence type="ECO:0000313" key="3">
    <source>
        <dbReference type="EMBL" id="KAJ0970017.1"/>
    </source>
</evidence>
<reference evidence="3" key="2">
    <citation type="journal article" date="2022" name="Hortic Res">
        <title>The genome of Dioscorea zingiberensis sheds light on the biosynthesis, origin and evolution of the medicinally important diosgenin saponins.</title>
        <authorList>
            <person name="Li Y."/>
            <person name="Tan C."/>
            <person name="Li Z."/>
            <person name="Guo J."/>
            <person name="Li S."/>
            <person name="Chen X."/>
            <person name="Wang C."/>
            <person name="Dai X."/>
            <person name="Yang H."/>
            <person name="Song W."/>
            <person name="Hou L."/>
            <person name="Xu J."/>
            <person name="Tong Z."/>
            <person name="Xu A."/>
            <person name="Yuan X."/>
            <person name="Wang W."/>
            <person name="Yang Q."/>
            <person name="Chen L."/>
            <person name="Sun Z."/>
            <person name="Wang K."/>
            <person name="Pan B."/>
            <person name="Chen J."/>
            <person name="Bao Y."/>
            <person name="Liu F."/>
            <person name="Qi X."/>
            <person name="Gang D.R."/>
            <person name="Wen J."/>
            <person name="Li J."/>
        </authorList>
    </citation>
    <scope>NUCLEOTIDE SEQUENCE</scope>
    <source>
        <strain evidence="3">Dzin_1.0</strain>
    </source>
</reference>
<dbReference type="Proteomes" id="UP001085076">
    <property type="component" value="Miscellaneous, Linkage group lg06"/>
</dbReference>
<feature type="transmembrane region" description="Helical" evidence="2">
    <location>
        <begin position="646"/>
        <end position="671"/>
    </location>
</feature>
<dbReference type="EMBL" id="JAGGNH010000006">
    <property type="protein sequence ID" value="KAJ0970017.1"/>
    <property type="molecule type" value="Genomic_DNA"/>
</dbReference>
<name>A0A9D5CCG8_9LILI</name>
<reference evidence="3" key="1">
    <citation type="submission" date="2021-03" db="EMBL/GenBank/DDBJ databases">
        <authorList>
            <person name="Li Z."/>
            <person name="Yang C."/>
        </authorList>
    </citation>
    <scope>NUCLEOTIDE SEQUENCE</scope>
    <source>
        <strain evidence="3">Dzin_1.0</strain>
        <tissue evidence="3">Leaf</tissue>
    </source>
</reference>
<keyword evidence="2" id="KW-1133">Transmembrane helix</keyword>
<dbReference type="AlphaFoldDB" id="A0A9D5CCG8"/>
<proteinExistence type="predicted"/>
<comment type="caution">
    <text evidence="3">The sequence shown here is derived from an EMBL/GenBank/DDBJ whole genome shotgun (WGS) entry which is preliminary data.</text>
</comment>
<feature type="region of interest" description="Disordered" evidence="1">
    <location>
        <begin position="21"/>
        <end position="41"/>
    </location>
</feature>
<protein>
    <submittedName>
        <fullName evidence="3">Uncharacterized protein</fullName>
    </submittedName>
</protein>
<dbReference type="PANTHER" id="PTHR31860:SF4">
    <property type="entry name" value="OS02G0637800 PROTEIN"/>
    <property type="match status" value="1"/>
</dbReference>
<dbReference type="PANTHER" id="PTHR31860">
    <property type="entry name" value="HEAT-INDUCIBLE TRANSCRIPTION REPRESSOR (DUF639)-RELATED"/>
    <property type="match status" value="1"/>
</dbReference>
<sequence length="715" mass="81071">MAMLEGLFMRQSSLKSLLDSVRGRRSSSDGDEDPNPIPQLSPIANSVVSRCSRILVLSTKELQQCFQTELSDSVKQPDTYARHLLEFCSYKALHVLTKCPDYLADKEFQRLTFDMMLAWEAPATGSESLPKGIACDNHPEVEDEDGGSLFYTNSTSMAVQVDDKKNVGLEAFTRIASACPAVADVITVQNLFDALTSTSSGQLHFLIYSKYLKSLDKVLKSAKGLIGPSFTSSLQLADGEVILDIDGVMPTQPVLQHVGISAWPGRLTLTNHALYFESLGVGSYDKPTRYDLATDLKQVIKREMTGPLGARLFDKAVMYKSTAITEPIFLEFPEFKGHTRRDYWLEIIREVLNVHRFIKKFNLKEIQREEVLSMAILGIFRYRAVKEAFHMAPTHFKSTLAFNLTEKLPKGDIILEALYTQLLLLRTGYQRYNAESLSNKSPTALLPASLLTLSRMGLMSLKKPYMIEEKDFLEWVVRVGVRSHLELALKESICHSGRVEAARATLDQVKVEGIDTNLAVMQALLYPLVESGKWLRFLSRWEDPFKSIMFLIVSLYVVYRGWIRFILPCIFLSLAIIMLWNKYRGKGKPLEGFQVTPPPNKNAVEQLLILQDAISHLETYVQAGNIILLKLRALLFGATPQATDLVVLYLIAMAAVFAFVPFKHLLVLAFLEMFTREMPLRKYTSDRFLRRMREWWVRIPAAPVQLLRSEENKRK</sequence>
<feature type="transmembrane region" description="Helical" evidence="2">
    <location>
        <begin position="548"/>
        <end position="580"/>
    </location>
</feature>